<reference evidence="2" key="1">
    <citation type="journal article" date="2014" name="PLoS ONE">
        <title>Transcriptome-Based Identification of ABC Transporters in the Western Tarnished Plant Bug Lygus hesperus.</title>
        <authorList>
            <person name="Hull J.J."/>
            <person name="Chaney K."/>
            <person name="Geib S.M."/>
            <person name="Fabrick J.A."/>
            <person name="Brent C.S."/>
            <person name="Walsh D."/>
            <person name="Lavine L.C."/>
        </authorList>
    </citation>
    <scope>NUCLEOTIDE SEQUENCE</scope>
</reference>
<gene>
    <name evidence="2" type="primary">pan_4</name>
    <name evidence="2" type="ORF">CM83_24470</name>
</gene>
<keyword evidence="2" id="KW-0647">Proteasome</keyword>
<dbReference type="AlphaFoldDB" id="A0A0A9XQJ2"/>
<reference evidence="2" key="2">
    <citation type="submission" date="2014-07" db="EMBL/GenBank/DDBJ databases">
        <authorList>
            <person name="Hull J."/>
        </authorList>
    </citation>
    <scope>NUCLEOTIDE SEQUENCE</scope>
</reference>
<protein>
    <submittedName>
        <fullName evidence="2">Proteasome-activating nucleotidase</fullName>
    </submittedName>
</protein>
<dbReference type="GO" id="GO:0000502">
    <property type="term" value="C:proteasome complex"/>
    <property type="evidence" value="ECO:0007669"/>
    <property type="project" value="UniProtKB-KW"/>
</dbReference>
<evidence type="ECO:0000313" key="2">
    <source>
        <dbReference type="EMBL" id="JAG19375.1"/>
    </source>
</evidence>
<sequence>MSGVTSQKPVDSPCGKRPRSSGSDTSPEQPTARRKIMLTKEEEQRICNTITASIHAMMEKMMEQRFSKVAEKSDISNLASAIQKIQTSEVEIKAEMVQLKKDNLSLKRQLDALDRRTRQDRLAIRGLPIKGPVELKGEVKQLLLAIQGVPAIEVRKVFQITARTGAIITIVQLGDESVIPAILQNASTKWKSAGVSITRDMSAEARLNTNRMLRLRWELRQQVPDLDVKLSYDRLIVKGEPFEWRGDLFLSGNENGAAVLKNVTGLDMSATIRGIVDHSVNRPKKR</sequence>
<dbReference type="EMBL" id="GBHO01024229">
    <property type="protein sequence ID" value="JAG19375.1"/>
    <property type="molecule type" value="Transcribed_RNA"/>
</dbReference>
<feature type="region of interest" description="Disordered" evidence="1">
    <location>
        <begin position="1"/>
        <end position="35"/>
    </location>
</feature>
<accession>A0A0A9XQJ2</accession>
<organism evidence="2">
    <name type="scientific">Lygus hesperus</name>
    <name type="common">Western plant bug</name>
    <dbReference type="NCBI Taxonomy" id="30085"/>
    <lineage>
        <taxon>Eukaryota</taxon>
        <taxon>Metazoa</taxon>
        <taxon>Ecdysozoa</taxon>
        <taxon>Arthropoda</taxon>
        <taxon>Hexapoda</taxon>
        <taxon>Insecta</taxon>
        <taxon>Pterygota</taxon>
        <taxon>Neoptera</taxon>
        <taxon>Paraneoptera</taxon>
        <taxon>Hemiptera</taxon>
        <taxon>Heteroptera</taxon>
        <taxon>Panheteroptera</taxon>
        <taxon>Cimicomorpha</taxon>
        <taxon>Miridae</taxon>
        <taxon>Mirini</taxon>
        <taxon>Lygus</taxon>
    </lineage>
</organism>
<name>A0A0A9XQJ2_LYGHE</name>
<evidence type="ECO:0000256" key="1">
    <source>
        <dbReference type="SAM" id="MobiDB-lite"/>
    </source>
</evidence>
<feature type="compositionally biased region" description="Polar residues" evidence="1">
    <location>
        <begin position="20"/>
        <end position="29"/>
    </location>
</feature>
<proteinExistence type="predicted"/>